<dbReference type="EMBL" id="VNHK01000019">
    <property type="protein sequence ID" value="TYO84687.1"/>
    <property type="molecule type" value="Genomic_DNA"/>
</dbReference>
<dbReference type="SMART" id="SM00028">
    <property type="entry name" value="TPR"/>
    <property type="match status" value="3"/>
</dbReference>
<proteinExistence type="predicted"/>
<evidence type="ECO:0000313" key="5">
    <source>
        <dbReference type="Proteomes" id="UP000324513"/>
    </source>
</evidence>
<keyword evidence="5" id="KW-1185">Reference proteome</keyword>
<evidence type="ECO:0000256" key="2">
    <source>
        <dbReference type="SAM" id="Coils"/>
    </source>
</evidence>
<feature type="repeat" description="TPR" evidence="1">
    <location>
        <begin position="270"/>
        <end position="303"/>
    </location>
</feature>
<dbReference type="AlphaFoldDB" id="A0ABD5BC36"/>
<evidence type="ECO:0000256" key="1">
    <source>
        <dbReference type="PROSITE-ProRule" id="PRU00339"/>
    </source>
</evidence>
<dbReference type="RefSeq" id="WP_065081631.1">
    <property type="nucleotide sequence ID" value="NZ_CP040516.1"/>
</dbReference>
<dbReference type="InterPro" id="IPR011990">
    <property type="entry name" value="TPR-like_helical_dom_sf"/>
</dbReference>
<sequence>MKYLYFLIINFLFCPVIKKNDNTLSLHIEYKKFLHQSISYNFFTIHEQFFTSNNIELAEINDLLKKADDYIHTDYPASLIYAEKACAIAEEINNSEKKAEAYYYIARCLIFIGKYKESKVFLDKGMDEKSVKKSTLLTILFKQLKSVYYSKMYILHEELKENIEIKKLISTERGMELRILNAINEMYIGDYYTETANYKLAHIFSQNSIELYENIPISEYSKAKRIYKYKAYAYFYKSWIYLKQNNPEPALYYIQKAYNQSIIDNLGYISPFLEAYGNYYYETKNYEKAISFYLKAIENKKKFGHHAADINMKISKLYGILGDHSKEKLYLKISSEQRIIDENKSRINVQEALNAIVKEQNRENKKVQNNNNLKIATIIVTTLLLTGYIHTFQKKKEVKALHEKTKLLHYKRMKIKEKEEEIEKLQNQMNESFTEVINLAKENSPEFISRFKEVYPIVYEKILKVNPKIKTSELTFFAYLYFGFSTKDIATYTCVTVHAVEVRKNRFRKKYNISSDVDLNNWIEKLE</sequence>
<comment type="caution">
    <text evidence="3">The sequence shown here is derived from an EMBL/GenBank/DDBJ whole genome shotgun (WGS) entry which is preliminary data.</text>
</comment>
<organism evidence="3 6">
    <name type="scientific">Elizabethkingia miricola</name>
    <name type="common">Chryseobacterium miricola</name>
    <dbReference type="NCBI Taxonomy" id="172045"/>
    <lineage>
        <taxon>Bacteria</taxon>
        <taxon>Pseudomonadati</taxon>
        <taxon>Bacteroidota</taxon>
        <taxon>Flavobacteriia</taxon>
        <taxon>Flavobacteriales</taxon>
        <taxon>Weeksellaceae</taxon>
        <taxon>Elizabethkingia</taxon>
    </lineage>
</organism>
<reference evidence="3 6" key="2">
    <citation type="submission" date="2023-06" db="EMBL/GenBank/DDBJ databases">
        <title>Nosocomial Elizabethkingia miricola genome.</title>
        <authorList>
            <person name="Morgado S."/>
            <person name="Fonseca E."/>
            <person name="Freitas F."/>
            <person name="Vicente A.C."/>
        </authorList>
    </citation>
    <scope>NUCLEOTIDE SEQUENCE [LARGE SCALE GENOMIC DNA]</scope>
    <source>
        <strain evidence="3 6">EM15</strain>
    </source>
</reference>
<evidence type="ECO:0000313" key="4">
    <source>
        <dbReference type="EMBL" id="TYO84687.1"/>
    </source>
</evidence>
<dbReference type="Gene3D" id="1.25.40.10">
    <property type="entry name" value="Tetratricopeptide repeat domain"/>
    <property type="match status" value="2"/>
</dbReference>
<accession>A0ABD5BC36</accession>
<dbReference type="Proteomes" id="UP001239265">
    <property type="component" value="Unassembled WGS sequence"/>
</dbReference>
<protein>
    <recommendedName>
        <fullName evidence="7">Tetratricopeptide repeat protein</fullName>
    </recommendedName>
</protein>
<evidence type="ECO:0000313" key="3">
    <source>
        <dbReference type="EMBL" id="MDQ8751038.1"/>
    </source>
</evidence>
<dbReference type="InterPro" id="IPR016032">
    <property type="entry name" value="Sig_transdc_resp-reg_C-effctor"/>
</dbReference>
<dbReference type="SUPFAM" id="SSF48452">
    <property type="entry name" value="TPR-like"/>
    <property type="match status" value="2"/>
</dbReference>
<keyword evidence="2" id="KW-0175">Coiled coil</keyword>
<name>A0ABD5BC36_ELIMR</name>
<dbReference type="EMBL" id="JAUCQJ010000007">
    <property type="protein sequence ID" value="MDQ8751038.1"/>
    <property type="molecule type" value="Genomic_DNA"/>
</dbReference>
<dbReference type="PROSITE" id="PS50005">
    <property type="entry name" value="TPR"/>
    <property type="match status" value="1"/>
</dbReference>
<dbReference type="Proteomes" id="UP000324513">
    <property type="component" value="Unassembled WGS sequence"/>
</dbReference>
<dbReference type="SUPFAM" id="SSF46894">
    <property type="entry name" value="C-terminal effector domain of the bipartite response regulators"/>
    <property type="match status" value="1"/>
</dbReference>
<keyword evidence="1" id="KW-0802">TPR repeat</keyword>
<reference evidence="4 5" key="1">
    <citation type="submission" date="2019-07" db="EMBL/GenBank/DDBJ databases">
        <title>Genomic Encyclopedia of Archaeal and Bacterial Type Strains, Phase II (KMG-II): from individual species to whole genera.</title>
        <authorList>
            <person name="Goeker M."/>
        </authorList>
    </citation>
    <scope>NUCLEOTIDE SEQUENCE [LARGE SCALE GENOMIC DNA]</scope>
    <source>
        <strain evidence="4 5">DSM 14571</strain>
    </source>
</reference>
<evidence type="ECO:0008006" key="7">
    <source>
        <dbReference type="Google" id="ProtNLM"/>
    </source>
</evidence>
<gene>
    <name evidence="4" type="ORF">LX74_03890</name>
    <name evidence="3" type="ORF">QT385_20450</name>
</gene>
<feature type="coiled-coil region" evidence="2">
    <location>
        <begin position="408"/>
        <end position="442"/>
    </location>
</feature>
<dbReference type="InterPro" id="IPR019734">
    <property type="entry name" value="TPR_rpt"/>
</dbReference>
<evidence type="ECO:0000313" key="6">
    <source>
        <dbReference type="Proteomes" id="UP001239265"/>
    </source>
</evidence>